<dbReference type="FunFam" id="3.40.718.10:FF:000006">
    <property type="entry name" value="3-isopropylmalate dehydrogenase"/>
    <property type="match status" value="1"/>
</dbReference>
<dbReference type="InterPro" id="IPR019818">
    <property type="entry name" value="IsoCit/isopropylmalate_DH_CS"/>
</dbReference>
<dbReference type="PROSITE" id="PS00470">
    <property type="entry name" value="IDH_IMDH"/>
    <property type="match status" value="1"/>
</dbReference>
<accession>A0A7X1SNF2</accession>
<gene>
    <name evidence="14 17" type="primary">leuB</name>
    <name evidence="17" type="ORF">GFJ39_00135</name>
</gene>
<dbReference type="EMBL" id="WIPH01000001">
    <property type="protein sequence ID" value="MQR97625.1"/>
    <property type="molecule type" value="Genomic_DNA"/>
</dbReference>
<comment type="catalytic activity">
    <reaction evidence="1 14 15">
        <text>(2R,3S)-3-isopropylmalate + NAD(+) = 4-methyl-2-oxopentanoate + CO2 + NADH</text>
        <dbReference type="Rhea" id="RHEA:32271"/>
        <dbReference type="ChEBI" id="CHEBI:16526"/>
        <dbReference type="ChEBI" id="CHEBI:17865"/>
        <dbReference type="ChEBI" id="CHEBI:35121"/>
        <dbReference type="ChEBI" id="CHEBI:57540"/>
        <dbReference type="ChEBI" id="CHEBI:57945"/>
        <dbReference type="EC" id="1.1.1.85"/>
    </reaction>
</comment>
<keyword evidence="14" id="KW-0963">Cytoplasm</keyword>
<keyword evidence="6 14" id="KW-0432">Leucine biosynthesis</keyword>
<dbReference type="InterPro" id="IPR024084">
    <property type="entry name" value="IsoPropMal-DH-like_dom"/>
</dbReference>
<dbReference type="Gene3D" id="3.40.718.10">
    <property type="entry name" value="Isopropylmalate Dehydrogenase"/>
    <property type="match status" value="1"/>
</dbReference>
<evidence type="ECO:0000256" key="6">
    <source>
        <dbReference type="ARBA" id="ARBA00022430"/>
    </source>
</evidence>
<evidence type="ECO:0000256" key="5">
    <source>
        <dbReference type="ARBA" id="ARBA00011738"/>
    </source>
</evidence>
<evidence type="ECO:0000256" key="9">
    <source>
        <dbReference type="ARBA" id="ARBA00022842"/>
    </source>
</evidence>
<keyword evidence="7 14" id="KW-0028">Amino-acid biosynthesis</keyword>
<dbReference type="PANTHER" id="PTHR42979">
    <property type="entry name" value="3-ISOPROPYLMALATE DEHYDROGENASE"/>
    <property type="match status" value="1"/>
</dbReference>
<comment type="cofactor">
    <cofactor evidence="2">
        <name>Mn(2+)</name>
        <dbReference type="ChEBI" id="CHEBI:29035"/>
    </cofactor>
</comment>
<comment type="caution">
    <text evidence="17">The sequence shown here is derived from an EMBL/GenBank/DDBJ whole genome shotgun (WGS) entry which is preliminary data.</text>
</comment>
<evidence type="ECO:0000256" key="3">
    <source>
        <dbReference type="ARBA" id="ARBA00004762"/>
    </source>
</evidence>
<evidence type="ECO:0000256" key="10">
    <source>
        <dbReference type="ARBA" id="ARBA00023002"/>
    </source>
</evidence>
<dbReference type="SUPFAM" id="SSF53659">
    <property type="entry name" value="Isocitrate/Isopropylmalate dehydrogenase-like"/>
    <property type="match status" value="1"/>
</dbReference>
<keyword evidence="9 14" id="KW-0460">Magnesium</keyword>
<dbReference type="RefSeq" id="WP_153429031.1">
    <property type="nucleotide sequence ID" value="NZ_WIPH01000001.1"/>
</dbReference>
<dbReference type="GO" id="GO:0009098">
    <property type="term" value="P:L-leucine biosynthetic process"/>
    <property type="evidence" value="ECO:0007669"/>
    <property type="project" value="UniProtKB-UniRule"/>
</dbReference>
<keyword evidence="12 14" id="KW-0464">Manganese</keyword>
<evidence type="ECO:0000256" key="2">
    <source>
        <dbReference type="ARBA" id="ARBA00001936"/>
    </source>
</evidence>
<keyword evidence="18" id="KW-1185">Reference proteome</keyword>
<dbReference type="GO" id="GO:0051287">
    <property type="term" value="F:NAD binding"/>
    <property type="evidence" value="ECO:0007669"/>
    <property type="project" value="InterPro"/>
</dbReference>
<comment type="cofactor">
    <cofactor evidence="14 15">
        <name>Mg(2+)</name>
        <dbReference type="ChEBI" id="CHEBI:18420"/>
    </cofactor>
    <cofactor evidence="14 15">
        <name>Mn(2+)</name>
        <dbReference type="ChEBI" id="CHEBI:29035"/>
    </cofactor>
    <text evidence="14 15">Binds 1 Mg(2+) or Mn(2+) ion per subunit.</text>
</comment>
<keyword evidence="11 14" id="KW-0520">NAD</keyword>
<proteinExistence type="inferred from homology"/>
<dbReference type="NCBIfam" id="TIGR00169">
    <property type="entry name" value="leuB"/>
    <property type="match status" value="1"/>
</dbReference>
<comment type="caution">
    <text evidence="14">Lacks conserved residue(s) required for the propagation of feature annotation.</text>
</comment>
<comment type="subunit">
    <text evidence="5 14 15">Homodimer.</text>
</comment>
<evidence type="ECO:0000256" key="14">
    <source>
        <dbReference type="HAMAP-Rule" id="MF_01033"/>
    </source>
</evidence>
<feature type="binding site" evidence="14">
    <location>
        <position position="251"/>
    </location>
    <ligand>
        <name>Mg(2+)</name>
        <dbReference type="ChEBI" id="CHEBI:18420"/>
    </ligand>
</feature>
<name>A0A7X1SNF2_9PROT</name>
<comment type="function">
    <text evidence="14 15">Catalyzes the oxidation of 3-carboxy-2-hydroxy-4-methylpentanoate (3-isopropylmalate) to 3-carboxy-4-methyl-2-oxopentanoate. The product decarboxylates to 4-methyl-2 oxopentanoate.</text>
</comment>
<dbReference type="EC" id="1.1.1.85" evidence="14"/>
<sequence>MSDAYKLLVLAGDGIGPEVMREVARIVHWMSAHRGLKLDITEELVGAASLAVHGVPIRDEVIELARQSDAVLFGSVGDPAWSHVSFDKRPEVAILKLRKELELFANLRPAKLFDALIDASALKPEVVRGLDLMIVRETVGGIYFGEPRGIETLFDGSRRGINTEVYTTSEIERVARVAFDLARKRDNRVCSVEKCNVMESGLLWKEVVTDIHKREYPDVQLSHMLADNCAMQLVRDPNQFDVIVTGNLFGDILSDLASMLTGSLGMLPSATLAPLRADGKRNALYEPIHGSAPDIAGKGIANPLAQILSFAMLLRYSLNRAEDADLIETAVSNVLASGLRTGDIMSPGMARVGTEMMGQAVLREMEKLA</sequence>
<comment type="subcellular location">
    <subcellularLocation>
        <location evidence="14">Cytoplasm</location>
    </subcellularLocation>
</comment>
<evidence type="ECO:0000256" key="12">
    <source>
        <dbReference type="ARBA" id="ARBA00023211"/>
    </source>
</evidence>
<dbReference type="Proteomes" id="UP000432209">
    <property type="component" value="Unassembled WGS sequence"/>
</dbReference>
<feature type="binding site" evidence="14">
    <location>
        <position position="108"/>
    </location>
    <ligand>
        <name>substrate</name>
    </ligand>
</feature>
<protein>
    <recommendedName>
        <fullName evidence="14">3-isopropylmalate dehydrogenase</fullName>
        <ecNumber evidence="14">1.1.1.85</ecNumber>
    </recommendedName>
    <alternativeName>
        <fullName evidence="14">3-IPM-DH</fullName>
    </alternativeName>
    <alternativeName>
        <fullName evidence="14">Beta-IPM dehydrogenase</fullName>
        <shortName evidence="14">IMDH</shortName>
    </alternativeName>
</protein>
<dbReference type="SMART" id="SM01329">
    <property type="entry name" value="Iso_dh"/>
    <property type="match status" value="1"/>
</dbReference>
<organism evidence="17 18">
    <name type="scientific">Gluconobacter aidae</name>
    <dbReference type="NCBI Taxonomy" id="2662454"/>
    <lineage>
        <taxon>Bacteria</taxon>
        <taxon>Pseudomonadati</taxon>
        <taxon>Pseudomonadota</taxon>
        <taxon>Alphaproteobacteria</taxon>
        <taxon>Acetobacterales</taxon>
        <taxon>Acetobacteraceae</taxon>
        <taxon>Gluconobacter</taxon>
    </lineage>
</organism>
<evidence type="ECO:0000256" key="13">
    <source>
        <dbReference type="ARBA" id="ARBA00023304"/>
    </source>
</evidence>
<feature type="binding site" evidence="14">
    <location>
        <position position="255"/>
    </location>
    <ligand>
        <name>Mg(2+)</name>
        <dbReference type="ChEBI" id="CHEBI:18420"/>
    </ligand>
</feature>
<evidence type="ECO:0000259" key="16">
    <source>
        <dbReference type="SMART" id="SM01329"/>
    </source>
</evidence>
<evidence type="ECO:0000256" key="11">
    <source>
        <dbReference type="ARBA" id="ARBA00023027"/>
    </source>
</evidence>
<feature type="site" description="Important for catalysis" evidence="14">
    <location>
        <position position="194"/>
    </location>
</feature>
<comment type="pathway">
    <text evidence="3 14 15">Amino-acid biosynthesis; L-leucine biosynthesis; L-leucine from 3-methyl-2-oxobutanoate: step 3/4.</text>
</comment>
<feature type="binding site" evidence="14">
    <location>
        <position position="98"/>
    </location>
    <ligand>
        <name>substrate</name>
    </ligand>
</feature>
<feature type="binding site" evidence="14">
    <location>
        <position position="227"/>
    </location>
    <ligand>
        <name>Mg(2+)</name>
        <dbReference type="ChEBI" id="CHEBI:18420"/>
    </ligand>
</feature>
<evidence type="ECO:0000256" key="8">
    <source>
        <dbReference type="ARBA" id="ARBA00022723"/>
    </source>
</evidence>
<feature type="binding site" evidence="14">
    <location>
        <begin position="290"/>
        <end position="302"/>
    </location>
    <ligand>
        <name>NAD(+)</name>
        <dbReference type="ChEBI" id="CHEBI:57540"/>
    </ligand>
</feature>
<evidence type="ECO:0000256" key="4">
    <source>
        <dbReference type="ARBA" id="ARBA00008319"/>
    </source>
</evidence>
<evidence type="ECO:0000256" key="1">
    <source>
        <dbReference type="ARBA" id="ARBA00000624"/>
    </source>
</evidence>
<dbReference type="UniPathway" id="UPA00048">
    <property type="reaction ID" value="UER00072"/>
</dbReference>
<keyword evidence="8 14" id="KW-0479">Metal-binding</keyword>
<dbReference type="GO" id="GO:0003862">
    <property type="term" value="F:3-isopropylmalate dehydrogenase activity"/>
    <property type="evidence" value="ECO:0007669"/>
    <property type="project" value="UniProtKB-UniRule"/>
</dbReference>
<feature type="site" description="Important for catalysis" evidence="14">
    <location>
        <position position="143"/>
    </location>
</feature>
<dbReference type="GO" id="GO:0005829">
    <property type="term" value="C:cytosol"/>
    <property type="evidence" value="ECO:0007669"/>
    <property type="project" value="TreeGrafter"/>
</dbReference>
<feature type="binding site" evidence="14">
    <location>
        <position position="227"/>
    </location>
    <ligand>
        <name>substrate</name>
    </ligand>
</feature>
<dbReference type="Pfam" id="PF00180">
    <property type="entry name" value="Iso_dh"/>
    <property type="match status" value="1"/>
</dbReference>
<keyword evidence="13 14" id="KW-0100">Branched-chain amino acid biosynthesis</keyword>
<evidence type="ECO:0000313" key="18">
    <source>
        <dbReference type="Proteomes" id="UP000432209"/>
    </source>
</evidence>
<reference evidence="17 18" key="1">
    <citation type="submission" date="2019-10" db="EMBL/GenBank/DDBJ databases">
        <title>Gluconobacter aidae sp. nov., a novel species of acetic acid bacteria isolated in Thailand.</title>
        <authorList>
            <person name="Yukphan P."/>
            <person name="Charoenyingcharoen P."/>
            <person name="Malimas S."/>
            <person name="Muramatsu Y."/>
            <person name="Nakagawa Y."/>
            <person name="Tanasupawat S."/>
            <person name="Yamada Y."/>
        </authorList>
    </citation>
    <scope>NUCLEOTIDE SEQUENCE [LARGE SCALE GENOMIC DNA]</scope>
    <source>
        <strain evidence="17 18">AC10</strain>
    </source>
</reference>
<keyword evidence="10 14" id="KW-0560">Oxidoreductase</keyword>
<evidence type="ECO:0000256" key="15">
    <source>
        <dbReference type="RuleBase" id="RU004445"/>
    </source>
</evidence>
<feature type="binding site" evidence="14">
    <location>
        <position position="136"/>
    </location>
    <ligand>
        <name>substrate</name>
    </ligand>
</feature>
<dbReference type="HAMAP" id="MF_01033">
    <property type="entry name" value="LeuB_type1"/>
    <property type="match status" value="1"/>
</dbReference>
<comment type="similarity">
    <text evidence="4 14">Belongs to the isocitrate and isopropylmalate dehydrogenases family. LeuB type 1 subfamily.</text>
</comment>
<dbReference type="PANTHER" id="PTHR42979:SF1">
    <property type="entry name" value="3-ISOPROPYLMALATE DEHYDROGENASE"/>
    <property type="match status" value="1"/>
</dbReference>
<dbReference type="AlphaFoldDB" id="A0A7X1SNF2"/>
<dbReference type="GO" id="GO:0000287">
    <property type="term" value="F:magnesium ion binding"/>
    <property type="evidence" value="ECO:0007669"/>
    <property type="project" value="InterPro"/>
</dbReference>
<evidence type="ECO:0000313" key="17">
    <source>
        <dbReference type="EMBL" id="MQR97625.1"/>
    </source>
</evidence>
<evidence type="ECO:0000256" key="7">
    <source>
        <dbReference type="ARBA" id="ARBA00022605"/>
    </source>
</evidence>
<feature type="domain" description="Isopropylmalate dehydrogenase-like" evidence="16">
    <location>
        <begin position="6"/>
        <end position="361"/>
    </location>
</feature>
<dbReference type="InterPro" id="IPR004429">
    <property type="entry name" value="Isopropylmalate_DH"/>
</dbReference>